<dbReference type="RefSeq" id="WP_311941956.1">
    <property type="nucleotide sequence ID" value="NZ_JAVSCS010000034.1"/>
</dbReference>
<sequence length="66" mass="7191">MENPVTTGELEGLSAAADGSWRSMALENCFLARGYREPTRQARAWNTHSICLPARHPGRDAGLVGH</sequence>
<accession>A0ABV6Z7E3</accession>
<comment type="caution">
    <text evidence="1">The sequence shown here is derived from an EMBL/GenBank/DDBJ whole genome shotgun (WGS) entry which is preliminary data.</text>
</comment>
<name>A0ABV6Z7E3_9HYPH</name>
<evidence type="ECO:0000313" key="1">
    <source>
        <dbReference type="EMBL" id="MFC2248109.1"/>
    </source>
</evidence>
<dbReference type="EMBL" id="JBHGPK010000001">
    <property type="protein sequence ID" value="MFC2248109.1"/>
    <property type="molecule type" value="Genomic_DNA"/>
</dbReference>
<dbReference type="Proteomes" id="UP001595190">
    <property type="component" value="Unassembled WGS sequence"/>
</dbReference>
<proteinExistence type="predicted"/>
<reference evidence="1 2" key="1">
    <citation type="submission" date="2024-09" db="EMBL/GenBank/DDBJ databases">
        <title>Description of Labrys sedimenti sp. nov., isolated from a diclofenac-degrading enrichment culture, and genome-based reclassification of Labrys portucalensis as a later heterotypic synonym of Labrys neptuniae.</title>
        <authorList>
            <person name="Tancsics A."/>
            <person name="Csepanyi A."/>
        </authorList>
    </citation>
    <scope>NUCLEOTIDE SEQUENCE [LARGE SCALE GENOMIC DNA]</scope>
    <source>
        <strain evidence="1 2">LMG 23412</strain>
    </source>
</reference>
<organism evidence="1 2">
    <name type="scientific">Labrys neptuniae</name>
    <dbReference type="NCBI Taxonomy" id="376174"/>
    <lineage>
        <taxon>Bacteria</taxon>
        <taxon>Pseudomonadati</taxon>
        <taxon>Pseudomonadota</taxon>
        <taxon>Alphaproteobacteria</taxon>
        <taxon>Hyphomicrobiales</taxon>
        <taxon>Xanthobacteraceae</taxon>
        <taxon>Labrys</taxon>
    </lineage>
</organism>
<evidence type="ECO:0000313" key="2">
    <source>
        <dbReference type="Proteomes" id="UP001595190"/>
    </source>
</evidence>
<gene>
    <name evidence="1" type="ORF">ACETRX_00635</name>
</gene>
<protein>
    <submittedName>
        <fullName evidence="1">Uncharacterized protein</fullName>
    </submittedName>
</protein>